<proteinExistence type="predicted"/>
<accession>G0NVF1</accession>
<dbReference type="HOGENOM" id="CLU_058463_4_0_1"/>
<keyword evidence="6" id="KW-1185">Reference proteome</keyword>
<dbReference type="PANTHER" id="PTHR46014:SF1">
    <property type="entry name" value="TETRATRICOPEPTIDE REPEAT PROTEIN 1"/>
    <property type="match status" value="1"/>
</dbReference>
<dbReference type="SUPFAM" id="SSF48452">
    <property type="entry name" value="TPR-like"/>
    <property type="match status" value="1"/>
</dbReference>
<keyword evidence="1" id="KW-0677">Repeat</keyword>
<dbReference type="InParanoid" id="G0NVF1"/>
<keyword evidence="2 3" id="KW-0802">TPR repeat</keyword>
<dbReference type="InterPro" id="IPR052769">
    <property type="entry name" value="TPR_domain_protein"/>
</dbReference>
<dbReference type="FunCoup" id="G0NVF1">
    <property type="interactions" value="2739"/>
</dbReference>
<dbReference type="InterPro" id="IPR019734">
    <property type="entry name" value="TPR_rpt"/>
</dbReference>
<evidence type="ECO:0000313" key="6">
    <source>
        <dbReference type="Proteomes" id="UP000008068"/>
    </source>
</evidence>
<feature type="region of interest" description="Disordered" evidence="4">
    <location>
        <begin position="184"/>
        <end position="207"/>
    </location>
</feature>
<dbReference type="Pfam" id="PF07719">
    <property type="entry name" value="TPR_2"/>
    <property type="match status" value="1"/>
</dbReference>
<evidence type="ECO:0000313" key="5">
    <source>
        <dbReference type="EMBL" id="EGT38331.1"/>
    </source>
</evidence>
<dbReference type="AlphaFoldDB" id="G0NVF1"/>
<dbReference type="OrthoDB" id="1872379at2759"/>
<reference evidence="6" key="1">
    <citation type="submission" date="2011-07" db="EMBL/GenBank/DDBJ databases">
        <authorList>
            <consortium name="Caenorhabditis brenneri Sequencing and Analysis Consortium"/>
            <person name="Wilson R.K."/>
        </authorList>
    </citation>
    <scope>NUCLEOTIDE SEQUENCE [LARGE SCALE GENOMIC DNA]</scope>
    <source>
        <strain evidence="6">PB2801</strain>
    </source>
</reference>
<dbReference type="EMBL" id="GL379956">
    <property type="protein sequence ID" value="EGT38331.1"/>
    <property type="molecule type" value="Genomic_DNA"/>
</dbReference>
<evidence type="ECO:0000256" key="4">
    <source>
        <dbReference type="SAM" id="MobiDB-lite"/>
    </source>
</evidence>
<dbReference type="PROSITE" id="PS50005">
    <property type="entry name" value="TPR"/>
    <property type="match status" value="1"/>
</dbReference>
<name>G0NVF1_CAEBE</name>
<dbReference type="STRING" id="135651.G0NVF1"/>
<gene>
    <name evidence="5" type="ORF">CAEBREN_19535</name>
</gene>
<feature type="repeat" description="TPR" evidence="3">
    <location>
        <begin position="18"/>
        <end position="51"/>
    </location>
</feature>
<sequence>MAVIEEIIEGEDEQMTRVEALKQEGNGLFGKGDYEKANEKYQEAISLCPPSSVDVQSILLSNSAAALIKQQKWESAVEAATKSIEIGATNEKALERRAFAYSNISDKLEKSIDDYKQLQESIPKRRLEFERKINEINDKITERNEAMRADIMEKLKGFGNMCLSPFGLSTDSFEMVPNGNGGFSVQMKGAGGGGAKKEETEKEEGEA</sequence>
<protein>
    <submittedName>
        <fullName evidence="5">Uncharacterized protein</fullName>
    </submittedName>
</protein>
<dbReference type="OMA" id="KSAIDDC"/>
<evidence type="ECO:0000256" key="2">
    <source>
        <dbReference type="ARBA" id="ARBA00022803"/>
    </source>
</evidence>
<organism evidence="6">
    <name type="scientific">Caenorhabditis brenneri</name>
    <name type="common">Nematode worm</name>
    <dbReference type="NCBI Taxonomy" id="135651"/>
    <lineage>
        <taxon>Eukaryota</taxon>
        <taxon>Metazoa</taxon>
        <taxon>Ecdysozoa</taxon>
        <taxon>Nematoda</taxon>
        <taxon>Chromadorea</taxon>
        <taxon>Rhabditida</taxon>
        <taxon>Rhabditina</taxon>
        <taxon>Rhabditomorpha</taxon>
        <taxon>Rhabditoidea</taxon>
        <taxon>Rhabditidae</taxon>
        <taxon>Peloderinae</taxon>
        <taxon>Caenorhabditis</taxon>
    </lineage>
</organism>
<dbReference type="SMART" id="SM00028">
    <property type="entry name" value="TPR"/>
    <property type="match status" value="2"/>
</dbReference>
<dbReference type="PANTHER" id="PTHR46014">
    <property type="entry name" value="TETRATRICOPEPTIDE REPEAT PROTEIN 1"/>
    <property type="match status" value="1"/>
</dbReference>
<dbReference type="Gene3D" id="1.25.40.10">
    <property type="entry name" value="Tetratricopeptide repeat domain"/>
    <property type="match status" value="1"/>
</dbReference>
<dbReference type="InterPro" id="IPR013105">
    <property type="entry name" value="TPR_2"/>
</dbReference>
<dbReference type="Proteomes" id="UP000008068">
    <property type="component" value="Unassembled WGS sequence"/>
</dbReference>
<evidence type="ECO:0000256" key="3">
    <source>
        <dbReference type="PROSITE-ProRule" id="PRU00339"/>
    </source>
</evidence>
<evidence type="ECO:0000256" key="1">
    <source>
        <dbReference type="ARBA" id="ARBA00022737"/>
    </source>
</evidence>
<dbReference type="eggNOG" id="KOG4234">
    <property type="taxonomic scope" value="Eukaryota"/>
</dbReference>
<dbReference type="InterPro" id="IPR011990">
    <property type="entry name" value="TPR-like_helical_dom_sf"/>
</dbReference>